<dbReference type="Proteomes" id="UP000005940">
    <property type="component" value="Chromosome"/>
</dbReference>
<dbReference type="CDD" id="cd22231">
    <property type="entry name" value="RHH_NikR_HicB-like"/>
    <property type="match status" value="1"/>
</dbReference>
<protein>
    <submittedName>
        <fullName evidence="1">Antitoxin</fullName>
    </submittedName>
</protein>
<dbReference type="EMBL" id="CP029159">
    <property type="protein sequence ID" value="QKM68665.1"/>
    <property type="molecule type" value="Genomic_DNA"/>
</dbReference>
<evidence type="ECO:0000313" key="1">
    <source>
        <dbReference type="EMBL" id="QKM68665.1"/>
    </source>
</evidence>
<sequence>MEISVSLPERDVAFLDEYAAATSAESRSAVIQIAIGLLRMSLSEDEYAQAWQEWELDEAAEAWSGTSGDGLSGGAR</sequence>
<evidence type="ECO:0000313" key="2">
    <source>
        <dbReference type="Proteomes" id="UP000005940"/>
    </source>
</evidence>
<accession>I2N2A0</accession>
<dbReference type="AlphaFoldDB" id="I2N2A0"/>
<proteinExistence type="predicted"/>
<keyword evidence="2" id="KW-1185">Reference proteome</keyword>
<gene>
    <name evidence="1" type="ORF">STSU_017275</name>
</gene>
<dbReference type="RefSeq" id="WP_006347971.1">
    <property type="nucleotide sequence ID" value="NZ_CP029159.1"/>
</dbReference>
<reference evidence="1 2" key="1">
    <citation type="journal article" date="2012" name="J. Bacteriol.">
        <title>Draft genome of Streptomyces tsukubaensis NRRL 18488, the producer of the clinically important immunosuppressant tacrolimus (FK506).</title>
        <authorList>
            <person name="Barreiro C."/>
            <person name="Prieto C."/>
            <person name="Sola-Landa A."/>
            <person name="Solera E."/>
            <person name="Martinez-Castro M."/>
            <person name="Perez-Redondo R."/>
            <person name="Garcia-Estrada C."/>
            <person name="Aparicio J.F."/>
            <person name="Fernandez-Martinez L.T."/>
            <person name="Santos-Aberturas J."/>
            <person name="Salehi-Najafabadi Z."/>
            <person name="Rodriguez-Garcia A."/>
            <person name="Tauch A."/>
            <person name="Martin J.F."/>
        </authorList>
    </citation>
    <scope>NUCLEOTIDE SEQUENCE [LARGE SCALE GENOMIC DNA]</scope>
    <source>
        <strain evidence="2">DSM 42081 / NBRC 108919 / NRRL 18488 / 9993</strain>
    </source>
</reference>
<name>I2N2A0_STRT9</name>
<organism evidence="1 2">
    <name type="scientific">Streptomyces tsukubensis (strain DSM 42081 / NBRC 108919 / NRRL 18488 / 9993)</name>
    <dbReference type="NCBI Taxonomy" id="1114943"/>
    <lineage>
        <taxon>Bacteria</taxon>
        <taxon>Bacillati</taxon>
        <taxon>Actinomycetota</taxon>
        <taxon>Actinomycetes</taxon>
        <taxon>Kitasatosporales</taxon>
        <taxon>Streptomycetaceae</taxon>
        <taxon>Streptomyces</taxon>
    </lineage>
</organism>